<name>A0ABR6E3F3_9HYPH</name>
<dbReference type="Proteomes" id="UP000548119">
    <property type="component" value="Unassembled WGS sequence"/>
</dbReference>
<evidence type="ECO:0000313" key="2">
    <source>
        <dbReference type="Proteomes" id="UP000548119"/>
    </source>
</evidence>
<evidence type="ECO:0000313" key="1">
    <source>
        <dbReference type="EMBL" id="MBA9083090.1"/>
    </source>
</evidence>
<accession>A0ABR6E3F3</accession>
<comment type="caution">
    <text evidence="1">The sequence shown here is derived from an EMBL/GenBank/DDBJ whole genome shotgun (WGS) entry which is preliminary data.</text>
</comment>
<organism evidence="1 2">
    <name type="scientific">Bartonella chomelii</name>
    <dbReference type="NCBI Taxonomy" id="236402"/>
    <lineage>
        <taxon>Bacteria</taxon>
        <taxon>Pseudomonadati</taxon>
        <taxon>Pseudomonadota</taxon>
        <taxon>Alphaproteobacteria</taxon>
        <taxon>Hyphomicrobiales</taxon>
        <taxon>Bartonellaceae</taxon>
        <taxon>Bartonella</taxon>
    </lineage>
</organism>
<evidence type="ECO:0008006" key="3">
    <source>
        <dbReference type="Google" id="ProtNLM"/>
    </source>
</evidence>
<protein>
    <recommendedName>
        <fullName evidence="3">Phage protein</fullName>
    </recommendedName>
</protein>
<dbReference type="EMBL" id="JACJIR010000003">
    <property type="protein sequence ID" value="MBA9083090.1"/>
    <property type="molecule type" value="Genomic_DNA"/>
</dbReference>
<reference evidence="1 2" key="1">
    <citation type="submission" date="2020-08" db="EMBL/GenBank/DDBJ databases">
        <title>Genomic Encyclopedia of Type Strains, Phase IV (KMG-IV): sequencing the most valuable type-strain genomes for metagenomic binning, comparative biology and taxonomic classification.</title>
        <authorList>
            <person name="Goeker M."/>
        </authorList>
    </citation>
    <scope>NUCLEOTIDE SEQUENCE [LARGE SCALE GENOMIC DNA]</scope>
    <source>
        <strain evidence="1 2">DSM 21431</strain>
    </source>
</reference>
<proteinExistence type="predicted"/>
<dbReference type="RefSeq" id="WP_010703951.1">
    <property type="nucleotide sequence ID" value="NZ_CAWPNC010000003.1"/>
</dbReference>
<gene>
    <name evidence="1" type="ORF">GGR10_000939</name>
</gene>
<sequence length="71" mass="8174">MKKYLAIAITTSVTFFIALAKAFRLGKKVEQHKQTEESLKAATTRLEIENEINKKHDDDIRAALSNWVRDK</sequence>
<keyword evidence="2" id="KW-1185">Reference proteome</keyword>